<accession>A0AAJ1VM70</accession>
<evidence type="ECO:0000313" key="3">
    <source>
        <dbReference type="EMBL" id="MDN4012424.1"/>
    </source>
</evidence>
<dbReference type="RefSeq" id="WP_214588273.1">
    <property type="nucleotide sequence ID" value="NZ_JAUHGV010000007.1"/>
</dbReference>
<keyword evidence="1" id="KW-0472">Membrane</keyword>
<feature type="domain" description="Glycosyltransferase 2-like" evidence="2">
    <location>
        <begin position="3"/>
        <end position="165"/>
    </location>
</feature>
<dbReference type="PANTHER" id="PTHR48090:SF8">
    <property type="entry name" value="GLYCOSYLTRANSFERASE CSBB-RELATED"/>
    <property type="match status" value="1"/>
</dbReference>
<evidence type="ECO:0000313" key="4">
    <source>
        <dbReference type="Proteomes" id="UP001225933"/>
    </source>
</evidence>
<reference evidence="3" key="1">
    <citation type="submission" date="2023-06" db="EMBL/GenBank/DDBJ databases">
        <title>Two Chryseobacterium gambrini strains from China.</title>
        <authorList>
            <person name="Zeng J."/>
            <person name="Wu Y."/>
        </authorList>
    </citation>
    <scope>NUCLEOTIDE SEQUENCE</scope>
    <source>
        <strain evidence="3">SQ219</strain>
    </source>
</reference>
<keyword evidence="3" id="KW-0808">Transferase</keyword>
<dbReference type="Gene3D" id="3.90.550.10">
    <property type="entry name" value="Spore Coat Polysaccharide Biosynthesis Protein SpsA, Chain A"/>
    <property type="match status" value="1"/>
</dbReference>
<protein>
    <submittedName>
        <fullName evidence="3">Glycosyltransferase family 2 protein</fullName>
        <ecNumber evidence="3">2.4.-.-</ecNumber>
    </submittedName>
</protein>
<dbReference type="EC" id="2.4.-.-" evidence="3"/>
<dbReference type="PANTHER" id="PTHR48090">
    <property type="entry name" value="UNDECAPRENYL-PHOSPHATE 4-DEOXY-4-FORMAMIDO-L-ARABINOSE TRANSFERASE-RELATED"/>
    <property type="match status" value="1"/>
</dbReference>
<dbReference type="InterPro" id="IPR050256">
    <property type="entry name" value="Glycosyltransferase_2"/>
</dbReference>
<name>A0AAJ1VM70_9FLAO</name>
<keyword evidence="1" id="KW-0812">Transmembrane</keyword>
<dbReference type="Proteomes" id="UP001225933">
    <property type="component" value="Unassembled WGS sequence"/>
</dbReference>
<keyword evidence="1" id="KW-1133">Transmembrane helix</keyword>
<sequence length="302" mass="34474">MISIVSPVYRAEKILPKLVREINSMMQKLNTDYEIILVDDRSPDNSWEVMKNLAGFHPALKIYRLSRNFGQHAAIMAGLSKATGEWIVVMDCDLQDQPKEIEKLYLKALEGYDIVQASRVQRKDGQLKKLSSRVFYKIFNYLAGIKINNEVANFGIYHKKVIRQVLNVNDYIKFFPLFINWVGYRATTVDVDHQERDEGKSSYSLGKLISLAFNVIVSFSDKPLKLFVNLGATISLISFLGGAWVFIKTLRGEISEPGYSSLILSIWFLFGVTFMCLGILGVYLGKTFNQTKNRPVYIIDEE</sequence>
<dbReference type="CDD" id="cd04187">
    <property type="entry name" value="DPM1_like_bac"/>
    <property type="match status" value="1"/>
</dbReference>
<organism evidence="3 4">
    <name type="scientific">Chryseobacterium gambrini</name>
    <dbReference type="NCBI Taxonomy" id="373672"/>
    <lineage>
        <taxon>Bacteria</taxon>
        <taxon>Pseudomonadati</taxon>
        <taxon>Bacteroidota</taxon>
        <taxon>Flavobacteriia</taxon>
        <taxon>Flavobacteriales</taxon>
        <taxon>Weeksellaceae</taxon>
        <taxon>Chryseobacterium group</taxon>
        <taxon>Chryseobacterium</taxon>
    </lineage>
</organism>
<proteinExistence type="predicted"/>
<feature type="transmembrane region" description="Helical" evidence="1">
    <location>
        <begin position="259"/>
        <end position="284"/>
    </location>
</feature>
<gene>
    <name evidence="3" type="ORF">QX233_08145</name>
</gene>
<dbReference type="EMBL" id="JAUHGV010000007">
    <property type="protein sequence ID" value="MDN4012424.1"/>
    <property type="molecule type" value="Genomic_DNA"/>
</dbReference>
<dbReference type="SUPFAM" id="SSF53448">
    <property type="entry name" value="Nucleotide-diphospho-sugar transferases"/>
    <property type="match status" value="1"/>
</dbReference>
<feature type="transmembrane region" description="Helical" evidence="1">
    <location>
        <begin position="226"/>
        <end position="247"/>
    </location>
</feature>
<comment type="caution">
    <text evidence="3">The sequence shown here is derived from an EMBL/GenBank/DDBJ whole genome shotgun (WGS) entry which is preliminary data.</text>
</comment>
<evidence type="ECO:0000259" key="2">
    <source>
        <dbReference type="Pfam" id="PF00535"/>
    </source>
</evidence>
<dbReference type="GO" id="GO:0005886">
    <property type="term" value="C:plasma membrane"/>
    <property type="evidence" value="ECO:0007669"/>
    <property type="project" value="TreeGrafter"/>
</dbReference>
<dbReference type="Pfam" id="PF00535">
    <property type="entry name" value="Glycos_transf_2"/>
    <property type="match status" value="1"/>
</dbReference>
<keyword evidence="3" id="KW-0328">Glycosyltransferase</keyword>
<dbReference type="AlphaFoldDB" id="A0AAJ1VM70"/>
<dbReference type="InterPro" id="IPR001173">
    <property type="entry name" value="Glyco_trans_2-like"/>
</dbReference>
<dbReference type="InterPro" id="IPR029044">
    <property type="entry name" value="Nucleotide-diphossugar_trans"/>
</dbReference>
<dbReference type="GO" id="GO:0016757">
    <property type="term" value="F:glycosyltransferase activity"/>
    <property type="evidence" value="ECO:0007669"/>
    <property type="project" value="UniProtKB-KW"/>
</dbReference>
<evidence type="ECO:0000256" key="1">
    <source>
        <dbReference type="SAM" id="Phobius"/>
    </source>
</evidence>